<proteinExistence type="predicted"/>
<protein>
    <submittedName>
        <fullName evidence="2">Uncharacterized protein</fullName>
    </submittedName>
</protein>
<reference evidence="2 3" key="1">
    <citation type="journal article" date="2024" name="G3 (Bethesda)">
        <title>Genome assembly of Hibiscus sabdariffa L. provides insights into metabolisms of medicinal natural products.</title>
        <authorList>
            <person name="Kim T."/>
        </authorList>
    </citation>
    <scope>NUCLEOTIDE SEQUENCE [LARGE SCALE GENOMIC DNA]</scope>
    <source>
        <strain evidence="2">TK-2024</strain>
        <tissue evidence="2">Old leaves</tissue>
    </source>
</reference>
<evidence type="ECO:0000256" key="1">
    <source>
        <dbReference type="SAM" id="MobiDB-lite"/>
    </source>
</evidence>
<sequence length="86" mass="9352">MSLCHHVCVHSIQIHQFSCELLATCGGADGGADAKDSKPYRRQRHAQPRSTPPAHAPARSSVDTLTSMCSPDPLPVGLFLFSLLYY</sequence>
<evidence type="ECO:0000313" key="2">
    <source>
        <dbReference type="EMBL" id="KAK8537141.1"/>
    </source>
</evidence>
<dbReference type="EMBL" id="JBBPBM010000028">
    <property type="protein sequence ID" value="KAK8537141.1"/>
    <property type="molecule type" value="Genomic_DNA"/>
</dbReference>
<evidence type="ECO:0000313" key="3">
    <source>
        <dbReference type="Proteomes" id="UP001472677"/>
    </source>
</evidence>
<dbReference type="Proteomes" id="UP001472677">
    <property type="component" value="Unassembled WGS sequence"/>
</dbReference>
<keyword evidence="3" id="KW-1185">Reference proteome</keyword>
<accession>A0ABR2DGY5</accession>
<organism evidence="2 3">
    <name type="scientific">Hibiscus sabdariffa</name>
    <name type="common">roselle</name>
    <dbReference type="NCBI Taxonomy" id="183260"/>
    <lineage>
        <taxon>Eukaryota</taxon>
        <taxon>Viridiplantae</taxon>
        <taxon>Streptophyta</taxon>
        <taxon>Embryophyta</taxon>
        <taxon>Tracheophyta</taxon>
        <taxon>Spermatophyta</taxon>
        <taxon>Magnoliopsida</taxon>
        <taxon>eudicotyledons</taxon>
        <taxon>Gunneridae</taxon>
        <taxon>Pentapetalae</taxon>
        <taxon>rosids</taxon>
        <taxon>malvids</taxon>
        <taxon>Malvales</taxon>
        <taxon>Malvaceae</taxon>
        <taxon>Malvoideae</taxon>
        <taxon>Hibiscus</taxon>
    </lineage>
</organism>
<gene>
    <name evidence="2" type="ORF">V6N12_043315</name>
</gene>
<comment type="caution">
    <text evidence="2">The sequence shown here is derived from an EMBL/GenBank/DDBJ whole genome shotgun (WGS) entry which is preliminary data.</text>
</comment>
<feature type="region of interest" description="Disordered" evidence="1">
    <location>
        <begin position="30"/>
        <end position="64"/>
    </location>
</feature>
<name>A0ABR2DGY5_9ROSI</name>